<evidence type="ECO:0000313" key="2">
    <source>
        <dbReference type="EMBL" id="CCH73092.1"/>
    </source>
</evidence>
<dbReference type="GO" id="GO:0016791">
    <property type="term" value="F:phosphatase activity"/>
    <property type="evidence" value="ECO:0007669"/>
    <property type="project" value="TreeGrafter"/>
</dbReference>
<dbReference type="Pfam" id="PF00300">
    <property type="entry name" value="His_Phos_1"/>
    <property type="match status" value="1"/>
</dbReference>
<feature type="compositionally biased region" description="Gly residues" evidence="1">
    <location>
        <begin position="195"/>
        <end position="207"/>
    </location>
</feature>
<dbReference type="SUPFAM" id="SSF53254">
    <property type="entry name" value="Phosphoglycerate mutase-like"/>
    <property type="match status" value="1"/>
</dbReference>
<dbReference type="InterPro" id="IPR029033">
    <property type="entry name" value="His_PPase_superfam"/>
</dbReference>
<dbReference type="CDD" id="cd07067">
    <property type="entry name" value="HP_PGM_like"/>
    <property type="match status" value="1"/>
</dbReference>
<gene>
    <name evidence="2" type="ORF">BN11_2310002</name>
</gene>
<organism evidence="2 3">
    <name type="scientific">Nostocoides australiense Ben110</name>
    <dbReference type="NCBI Taxonomy" id="1193182"/>
    <lineage>
        <taxon>Bacteria</taxon>
        <taxon>Bacillati</taxon>
        <taxon>Actinomycetota</taxon>
        <taxon>Actinomycetes</taxon>
        <taxon>Micrococcales</taxon>
        <taxon>Intrasporangiaceae</taxon>
        <taxon>Nostocoides</taxon>
    </lineage>
</organism>
<dbReference type="STRING" id="1193182.BN11_2310002"/>
<dbReference type="Gene3D" id="3.40.50.1240">
    <property type="entry name" value="Phosphoglycerate mutase-like"/>
    <property type="match status" value="1"/>
</dbReference>
<dbReference type="Proteomes" id="UP000035763">
    <property type="component" value="Unassembled WGS sequence"/>
</dbReference>
<accession>W6JVP2</accession>
<dbReference type="PANTHER" id="PTHR48100">
    <property type="entry name" value="BROAD-SPECIFICITY PHOSPHATASE YOR283W-RELATED"/>
    <property type="match status" value="1"/>
</dbReference>
<comment type="caution">
    <text evidence="2">The sequence shown here is derived from an EMBL/GenBank/DDBJ whole genome shotgun (WGS) entry which is preliminary data.</text>
</comment>
<dbReference type="PANTHER" id="PTHR48100:SF2">
    <property type="entry name" value="CONSERVED PROTEIN"/>
    <property type="match status" value="1"/>
</dbReference>
<dbReference type="GO" id="GO:0005737">
    <property type="term" value="C:cytoplasm"/>
    <property type="evidence" value="ECO:0007669"/>
    <property type="project" value="TreeGrafter"/>
</dbReference>
<reference evidence="2 3" key="1">
    <citation type="journal article" date="2013" name="ISME J.">
        <title>A metabolic model for members of the genus Tetrasphaera involved in enhanced biological phosphorus removal.</title>
        <authorList>
            <person name="Kristiansen R."/>
            <person name="Nguyen H.T.T."/>
            <person name="Saunders A.M."/>
            <person name="Nielsen J.L."/>
            <person name="Wimmer R."/>
            <person name="Le V.Q."/>
            <person name="McIlroy S.J."/>
            <person name="Petrovski S."/>
            <person name="Seviour R.J."/>
            <person name="Calteau A."/>
            <person name="Nielsen K.L."/>
            <person name="Nielsen P.H."/>
        </authorList>
    </citation>
    <scope>NUCLEOTIDE SEQUENCE [LARGE SCALE GENOMIC DNA]</scope>
    <source>
        <strain evidence="2 3">Ben110</strain>
    </source>
</reference>
<dbReference type="AlphaFoldDB" id="W6JVP2"/>
<feature type="region of interest" description="Disordered" evidence="1">
    <location>
        <begin position="187"/>
        <end position="213"/>
    </location>
</feature>
<keyword evidence="3" id="KW-1185">Reference proteome</keyword>
<dbReference type="InterPro" id="IPR022492">
    <property type="entry name" value="Phosphomutase_MSMEG4193_put"/>
</dbReference>
<sequence>MGRDQAARLAERLAALPVCRVVASPLQRTLETAAPLAAAWGLEVVQDEGVGECRYGAWTGRPLKDLAQEELWKVIQRAPSAAVFPAGDDYPHESLAAMSARAVETVRRADADVLAAYGPTAVWAAVSHGDVIKAIVADALGMHLDQFQRIVVDPASVSVIRYPVGQAMVLGVNGSGTDLEGIVPTRQEAQSDEGQVGGGAGSGGGQPQGEDAP</sequence>
<protein>
    <submittedName>
        <fullName evidence="2">Phosphoglycerate mutase</fullName>
    </submittedName>
</protein>
<proteinExistence type="predicted"/>
<evidence type="ECO:0000256" key="1">
    <source>
        <dbReference type="SAM" id="MobiDB-lite"/>
    </source>
</evidence>
<dbReference type="NCBIfam" id="TIGR03848">
    <property type="entry name" value="MSMEG_4193"/>
    <property type="match status" value="1"/>
</dbReference>
<evidence type="ECO:0000313" key="3">
    <source>
        <dbReference type="Proteomes" id="UP000035763"/>
    </source>
</evidence>
<dbReference type="InterPro" id="IPR013078">
    <property type="entry name" value="His_Pase_superF_clade-1"/>
</dbReference>
<dbReference type="EMBL" id="CAJA01000148">
    <property type="protein sequence ID" value="CCH73092.1"/>
    <property type="molecule type" value="Genomic_DNA"/>
</dbReference>
<name>W6JVP2_9MICO</name>
<dbReference type="InterPro" id="IPR050275">
    <property type="entry name" value="PGM_Phosphatase"/>
</dbReference>